<evidence type="ECO:0000313" key="3">
    <source>
        <dbReference type="Proteomes" id="UP000028681"/>
    </source>
</evidence>
<keyword evidence="1" id="KW-0812">Transmembrane</keyword>
<keyword evidence="2" id="KW-0614">Plasmid</keyword>
<dbReference type="Proteomes" id="UP000028681">
    <property type="component" value="Plasmid 1"/>
</dbReference>
<dbReference type="HOGENOM" id="CLU_2972196_0_0_6"/>
<dbReference type="EMBL" id="CP006665">
    <property type="protein sequence ID" value="AIJ10629.1"/>
    <property type="molecule type" value="Genomic_DNA"/>
</dbReference>
<dbReference type="KEGG" id="ete:ETEE_p1038"/>
<name>A0A076LZ44_9GAMM</name>
<keyword evidence="1" id="KW-0472">Membrane</keyword>
<feature type="transmembrane region" description="Helical" evidence="1">
    <location>
        <begin position="28"/>
        <end position="47"/>
    </location>
</feature>
<reference evidence="2 3" key="1">
    <citation type="journal article" date="2012" name="PLoS ONE">
        <title>Edwardsiella comparative phylogenomics reveal the new intra/inter-species taxonomic relationships, virulence evolution and niche adaptation mechanisms.</title>
        <authorList>
            <person name="Yang M."/>
            <person name="Lv Y."/>
            <person name="Xiao J."/>
            <person name="Wu H."/>
            <person name="Zheng H."/>
            <person name="Liu Q."/>
            <person name="Zhang Y."/>
            <person name="Wang Q."/>
        </authorList>
    </citation>
    <scope>NUCLEOTIDE SEQUENCE [LARGE SCALE GENOMIC DNA]</scope>
    <source>
        <strain evidence="3">080813</strain>
        <plasmid evidence="3">Plasmid 1</plasmid>
    </source>
</reference>
<keyword evidence="1" id="KW-1133">Transmembrane helix</keyword>
<proteinExistence type="predicted"/>
<sequence length="58" mass="6634">MALTATYSNCKRTSFFALDYYQLSKSQTPILLIVITQFLYFTSILLINKTLQDCSTVT</sequence>
<dbReference type="AlphaFoldDB" id="A0A076LZ44"/>
<accession>A0A076LZ44</accession>
<organism evidence="2 3">
    <name type="scientific">Edwardsiella anguillarum ET080813</name>
    <dbReference type="NCBI Taxonomy" id="667120"/>
    <lineage>
        <taxon>Bacteria</taxon>
        <taxon>Pseudomonadati</taxon>
        <taxon>Pseudomonadota</taxon>
        <taxon>Gammaproteobacteria</taxon>
        <taxon>Enterobacterales</taxon>
        <taxon>Hafniaceae</taxon>
        <taxon>Edwardsiella</taxon>
    </lineage>
</organism>
<evidence type="ECO:0000256" key="1">
    <source>
        <dbReference type="SAM" id="Phobius"/>
    </source>
</evidence>
<gene>
    <name evidence="2" type="ORF">ETEE_p1038</name>
</gene>
<evidence type="ECO:0000313" key="2">
    <source>
        <dbReference type="EMBL" id="AIJ10629.1"/>
    </source>
</evidence>
<geneLocation type="plasmid" evidence="2 3">
    <name>1</name>
</geneLocation>
<protein>
    <submittedName>
        <fullName evidence="2">Uncharacterized protein</fullName>
    </submittedName>
</protein>